<dbReference type="PANTHER" id="PTHR47165">
    <property type="entry name" value="OS03G0429900 PROTEIN"/>
    <property type="match status" value="1"/>
</dbReference>
<protein>
    <recommendedName>
        <fullName evidence="1">Replication factor A C-terminal domain-containing protein</fullName>
    </recommendedName>
</protein>
<gene>
    <name evidence="2" type="ORF">LLUT_LOCUS19307</name>
</gene>
<evidence type="ECO:0000313" key="2">
    <source>
        <dbReference type="EMBL" id="CAL0318247.1"/>
    </source>
</evidence>
<proteinExistence type="predicted"/>
<feature type="domain" description="Replication factor A C-terminal" evidence="1">
    <location>
        <begin position="197"/>
        <end position="316"/>
    </location>
</feature>
<name>A0AAV1X9R8_LUPLU</name>
<comment type="caution">
    <text evidence="2">The sequence shown here is derived from an EMBL/GenBank/DDBJ whole genome shotgun (WGS) entry which is preliminary data.</text>
</comment>
<dbReference type="PANTHER" id="PTHR47165:SF4">
    <property type="entry name" value="OS03G0429900 PROTEIN"/>
    <property type="match status" value="1"/>
</dbReference>
<dbReference type="SUPFAM" id="SSF50249">
    <property type="entry name" value="Nucleic acid-binding proteins"/>
    <property type="match status" value="2"/>
</dbReference>
<dbReference type="CDD" id="cd04481">
    <property type="entry name" value="RPA1_DBD_B_like"/>
    <property type="match status" value="1"/>
</dbReference>
<dbReference type="EMBL" id="CAXHTB010000013">
    <property type="protein sequence ID" value="CAL0318247.1"/>
    <property type="molecule type" value="Genomic_DNA"/>
</dbReference>
<organism evidence="2 3">
    <name type="scientific">Lupinus luteus</name>
    <name type="common">European yellow lupine</name>
    <dbReference type="NCBI Taxonomy" id="3873"/>
    <lineage>
        <taxon>Eukaryota</taxon>
        <taxon>Viridiplantae</taxon>
        <taxon>Streptophyta</taxon>
        <taxon>Embryophyta</taxon>
        <taxon>Tracheophyta</taxon>
        <taxon>Spermatophyta</taxon>
        <taxon>Magnoliopsida</taxon>
        <taxon>eudicotyledons</taxon>
        <taxon>Gunneridae</taxon>
        <taxon>Pentapetalae</taxon>
        <taxon>rosids</taxon>
        <taxon>fabids</taxon>
        <taxon>Fabales</taxon>
        <taxon>Fabaceae</taxon>
        <taxon>Papilionoideae</taxon>
        <taxon>50 kb inversion clade</taxon>
        <taxon>genistoids sensu lato</taxon>
        <taxon>core genistoids</taxon>
        <taxon>Genisteae</taxon>
        <taxon>Lupinus</taxon>
    </lineage>
</organism>
<dbReference type="Gene3D" id="2.40.50.140">
    <property type="entry name" value="Nucleic acid-binding proteins"/>
    <property type="match status" value="2"/>
</dbReference>
<keyword evidence="3" id="KW-1185">Reference proteome</keyword>
<dbReference type="Pfam" id="PF08646">
    <property type="entry name" value="Rep_fac-A_C"/>
    <property type="match status" value="1"/>
</dbReference>
<sequence>MHNFNVLKNDLQFKACDHLYRLQFTAGTTLKQREFPDIPKFEYDYTKFSDIMAGNCRSDLLIDIIGAFDKLTYSQPKACLKKVVFTLKDFSSDVITCTLWEAHAMKLISYYDNKQIGEPMIILLSNCRVKERQGKYPPTVSNSWSGSKILIDKEIGNIDKYKKRYVDFTLYVKSISEISALTSSEEITCVTVGTTTMFVVGKQGWYYDGCTKCTKKADVKDGPFTCKCGTYNKTSTPRYKLDIKFCHQHGSGRFVFWDRQYADIIDISAYELKNQMLAEGEDDPKAFPLSLDELLARTMALRVKVQPSYNQSSVIRLSEDPNLIKTVLDQIGIFEVVDQNLLLLLS</sequence>
<reference evidence="2 3" key="1">
    <citation type="submission" date="2024-03" db="EMBL/GenBank/DDBJ databases">
        <authorList>
            <person name="Martinez-Hernandez J."/>
        </authorList>
    </citation>
    <scope>NUCLEOTIDE SEQUENCE [LARGE SCALE GENOMIC DNA]</scope>
</reference>
<dbReference type="InterPro" id="IPR012340">
    <property type="entry name" value="NA-bd_OB-fold"/>
</dbReference>
<dbReference type="AlphaFoldDB" id="A0AAV1X9R8"/>
<accession>A0AAV1X9R8</accession>
<dbReference type="InterPro" id="IPR013955">
    <property type="entry name" value="Rep_factor-A_C"/>
</dbReference>
<evidence type="ECO:0000313" key="3">
    <source>
        <dbReference type="Proteomes" id="UP001497480"/>
    </source>
</evidence>
<dbReference type="Proteomes" id="UP001497480">
    <property type="component" value="Unassembled WGS sequence"/>
</dbReference>
<evidence type="ECO:0000259" key="1">
    <source>
        <dbReference type="Pfam" id="PF08646"/>
    </source>
</evidence>